<organism evidence="1 2">
    <name type="scientific">Pseudomonas aeruginosa</name>
    <dbReference type="NCBI Taxonomy" id="287"/>
    <lineage>
        <taxon>Bacteria</taxon>
        <taxon>Pseudomonadati</taxon>
        <taxon>Pseudomonadota</taxon>
        <taxon>Gammaproteobacteria</taxon>
        <taxon>Pseudomonadales</taxon>
        <taxon>Pseudomonadaceae</taxon>
        <taxon>Pseudomonas</taxon>
    </lineage>
</organism>
<proteinExistence type="predicted"/>
<gene>
    <name evidence="1" type="ORF">GUL26_20045</name>
</gene>
<name>A0A6B1YA73_PSEAI</name>
<comment type="caution">
    <text evidence="1">The sequence shown here is derived from an EMBL/GenBank/DDBJ whole genome shotgun (WGS) entry which is preliminary data.</text>
</comment>
<sequence length="86" mass="9573">MSKFKVGDMAMTLVYDSALPAGSVVELERELKKGDEIARGFVAPSAGWIVRHPEVSREVLAYGDHELMPLKWDFQPEQQKAKGVEA</sequence>
<protein>
    <submittedName>
        <fullName evidence="1">Uncharacterized protein</fullName>
    </submittedName>
</protein>
<reference evidence="1" key="1">
    <citation type="submission" date="2020-01" db="EMBL/GenBank/DDBJ databases">
        <title>Bacteria Cultured from War Wounds Associated with the Conflict in Eastern Ukraine.</title>
        <authorList>
            <person name="Snesrud E."/>
            <person name="Galac M.R."/>
            <person name="Mc Gann P."/>
            <person name="Valentine K."/>
            <person name="Viacheslav K."/>
        </authorList>
    </citation>
    <scope>NUCLEOTIDE SEQUENCE</scope>
    <source>
        <strain evidence="1">VNMU148</strain>
    </source>
</reference>
<evidence type="ECO:0000313" key="2">
    <source>
        <dbReference type="Proteomes" id="UP000644192"/>
    </source>
</evidence>
<dbReference type="AlphaFoldDB" id="A0A6B1YA73"/>
<evidence type="ECO:0000313" key="1">
    <source>
        <dbReference type="EMBL" id="MZZ14545.1"/>
    </source>
</evidence>
<dbReference type="RefSeq" id="WP_161417237.1">
    <property type="nucleotide sequence ID" value="NZ_JAWJXJ010000004.1"/>
</dbReference>
<dbReference type="Proteomes" id="UP000644192">
    <property type="component" value="Unassembled WGS sequence"/>
</dbReference>
<dbReference type="EMBL" id="WXZT01000014">
    <property type="protein sequence ID" value="MZZ14545.1"/>
    <property type="molecule type" value="Genomic_DNA"/>
</dbReference>
<accession>A0A6B1YA73</accession>